<comment type="subcellular location">
    <subcellularLocation>
        <location evidence="1">Cytoplasm</location>
    </subcellularLocation>
</comment>
<keyword evidence="5" id="KW-0067">ATP-binding</keyword>
<protein>
    <recommendedName>
        <fullName evidence="6">PhoH-like protein</fullName>
    </recommendedName>
</protein>
<keyword evidence="4" id="KW-0547">Nucleotide-binding</keyword>
<dbReference type="Pfam" id="PF02562">
    <property type="entry name" value="PhoH"/>
    <property type="match status" value="1"/>
</dbReference>
<dbReference type="GO" id="GO:0005524">
    <property type="term" value="F:ATP binding"/>
    <property type="evidence" value="ECO:0007669"/>
    <property type="project" value="UniProtKB-KW"/>
</dbReference>
<dbReference type="FunFam" id="3.40.50.300:FF:000013">
    <property type="entry name" value="PhoH family ATPase"/>
    <property type="match status" value="1"/>
</dbReference>
<evidence type="ECO:0000259" key="7">
    <source>
        <dbReference type="Pfam" id="PF02562"/>
    </source>
</evidence>
<organism evidence="8">
    <name type="scientific">mine drainage metagenome</name>
    <dbReference type="NCBI Taxonomy" id="410659"/>
    <lineage>
        <taxon>unclassified sequences</taxon>
        <taxon>metagenomes</taxon>
        <taxon>ecological metagenomes</taxon>
    </lineage>
</organism>
<name>E6PC33_9ZZZZ</name>
<proteinExistence type="inferred from homology"/>
<keyword evidence="3" id="KW-0963">Cytoplasm</keyword>
<feature type="domain" description="PhoH-like protein" evidence="7">
    <location>
        <begin position="93"/>
        <end position="296"/>
    </location>
</feature>
<evidence type="ECO:0000256" key="1">
    <source>
        <dbReference type="ARBA" id="ARBA00004496"/>
    </source>
</evidence>
<reference evidence="8" key="1">
    <citation type="submission" date="2009-10" db="EMBL/GenBank/DDBJ databases">
        <title>Diversity of trophic interactions inside an arsenic-rich microbial ecosystem.</title>
        <authorList>
            <person name="Bertin P.N."/>
            <person name="Heinrich-Salmeron A."/>
            <person name="Pelletier E."/>
            <person name="Goulhen-Chollet F."/>
            <person name="Arsene-Ploetze F."/>
            <person name="Gallien S."/>
            <person name="Calteau A."/>
            <person name="Vallenet D."/>
            <person name="Casiot C."/>
            <person name="Chane-Woon-Ming B."/>
            <person name="Giloteaux L."/>
            <person name="Barakat M."/>
            <person name="Bonnefoy V."/>
            <person name="Bruneel O."/>
            <person name="Chandler M."/>
            <person name="Cleiss J."/>
            <person name="Duran R."/>
            <person name="Elbaz-Poulichet F."/>
            <person name="Fonknechten N."/>
            <person name="Lauga B."/>
            <person name="Mornico D."/>
            <person name="Ortet P."/>
            <person name="Schaeffer C."/>
            <person name="Siguier P."/>
            <person name="Alexander Thil Smith A."/>
            <person name="Van Dorsselaer A."/>
            <person name="Weissenbach J."/>
            <person name="Medigue C."/>
            <person name="Le Paslier D."/>
        </authorList>
    </citation>
    <scope>NUCLEOTIDE SEQUENCE</scope>
</reference>
<accession>E6PC33</accession>
<gene>
    <name evidence="8" type="primary">phoL</name>
    <name evidence="8" type="ORF">CARN1_1903</name>
</gene>
<dbReference type="InterPro" id="IPR051451">
    <property type="entry name" value="PhoH2-like"/>
</dbReference>
<dbReference type="Gene3D" id="3.40.50.300">
    <property type="entry name" value="P-loop containing nucleotide triphosphate hydrolases"/>
    <property type="match status" value="1"/>
</dbReference>
<evidence type="ECO:0000256" key="5">
    <source>
        <dbReference type="ARBA" id="ARBA00022840"/>
    </source>
</evidence>
<evidence type="ECO:0000256" key="3">
    <source>
        <dbReference type="ARBA" id="ARBA00022490"/>
    </source>
</evidence>
<evidence type="ECO:0000313" key="8">
    <source>
        <dbReference type="EMBL" id="CBH74016.1"/>
    </source>
</evidence>
<evidence type="ECO:0000256" key="2">
    <source>
        <dbReference type="ARBA" id="ARBA00010393"/>
    </source>
</evidence>
<dbReference type="AlphaFoldDB" id="E6PC33"/>
<dbReference type="EMBL" id="CABL01000001">
    <property type="protein sequence ID" value="CBH74016.1"/>
    <property type="molecule type" value="Genomic_DNA"/>
</dbReference>
<dbReference type="GO" id="GO:0005829">
    <property type="term" value="C:cytosol"/>
    <property type="evidence" value="ECO:0007669"/>
    <property type="project" value="TreeGrafter"/>
</dbReference>
<comment type="similarity">
    <text evidence="2">Belongs to the PhoH family.</text>
</comment>
<dbReference type="InterPro" id="IPR027417">
    <property type="entry name" value="P-loop_NTPase"/>
</dbReference>
<sequence length="299" mass="32013">MRLFGAFDANLAAIEERCGVRCFVDGESLVLAGAAGKTERAESAVRALLVSALRGEQMTPDDVALAVADADLPAAAAAMLPATLLRSKRGREIRARTAGQRAFVEAIERHALTICIGPAGTGKTFLAIAMALRALRDRNVSRIVLTRPAVEAGERLGFLPGDLKEKIDPYLRPLYDAIDELLDDSTAAKYIERGTIEVAPIAYMRGRTLANAFVIVDEAQNAGAEQLKMLLTRIGAGSQMVVVGDATQVDLPSGARSGLRDAARRLRGVEEVAVIELDAADVVRRPLVARIIRAYETPQ</sequence>
<evidence type="ECO:0000256" key="4">
    <source>
        <dbReference type="ARBA" id="ARBA00022741"/>
    </source>
</evidence>
<comment type="caution">
    <text evidence="8">The sequence shown here is derived from an EMBL/GenBank/DDBJ whole genome shotgun (WGS) entry which is preliminary data.</text>
</comment>
<dbReference type="InterPro" id="IPR003714">
    <property type="entry name" value="PhoH"/>
</dbReference>
<dbReference type="SUPFAM" id="SSF52540">
    <property type="entry name" value="P-loop containing nucleoside triphosphate hydrolases"/>
    <property type="match status" value="1"/>
</dbReference>
<evidence type="ECO:0000256" key="6">
    <source>
        <dbReference type="ARBA" id="ARBA00039970"/>
    </source>
</evidence>
<dbReference type="PANTHER" id="PTHR30473">
    <property type="entry name" value="PROTEIN PHOH"/>
    <property type="match status" value="1"/>
</dbReference>
<dbReference type="PANTHER" id="PTHR30473:SF1">
    <property type="entry name" value="PHOH-LIKE PROTEIN"/>
    <property type="match status" value="1"/>
</dbReference>